<gene>
    <name evidence="8" type="ORF">ACFOEK_08815</name>
</gene>
<proteinExistence type="predicted"/>
<evidence type="ECO:0000256" key="1">
    <source>
        <dbReference type="ARBA" id="ARBA00004533"/>
    </source>
</evidence>
<comment type="subcellular location">
    <subcellularLocation>
        <location evidence="1">Cell inner membrane</location>
    </subcellularLocation>
</comment>
<sequence>MASKHKHKSVWHPALIPSWFVVFILYLVSLLPMRWKQSLGDKLGRLAYKKINARRKVGKKNIAGCFPELSDSEQDKLVEDTFVACAKGFLETTHSWWQNVDPYVNNLIITGQEHLEEAKRRGKGVFLIGGHFSIFDIALPFFAAQLKNPGYMYRPNDNPVIDRMIENGRRRHYNIQGFDKYRLKDMIQYIKDGGAVWYAPDQDFGRKCEVFVPFFGVNAGCITTPSWIARESGATVMQVSQFRHPNGQYEICFSPILEDFGQDEEKDAATWNAHLEAAIRKHPSQYLWLHKRFKTRKPGEDKFY</sequence>
<evidence type="ECO:0000256" key="7">
    <source>
        <dbReference type="SAM" id="Phobius"/>
    </source>
</evidence>
<evidence type="ECO:0000313" key="9">
    <source>
        <dbReference type="Proteomes" id="UP001595476"/>
    </source>
</evidence>
<comment type="caution">
    <text evidence="8">The sequence shown here is derived from an EMBL/GenBank/DDBJ whole genome shotgun (WGS) entry which is preliminary data.</text>
</comment>
<accession>A0ABV7HB28</accession>
<dbReference type="GO" id="GO:0016746">
    <property type="term" value="F:acyltransferase activity"/>
    <property type="evidence" value="ECO:0007669"/>
    <property type="project" value="UniProtKB-KW"/>
</dbReference>
<feature type="transmembrane region" description="Helical" evidence="7">
    <location>
        <begin position="14"/>
        <end position="33"/>
    </location>
</feature>
<dbReference type="Proteomes" id="UP001595476">
    <property type="component" value="Unassembled WGS sequence"/>
</dbReference>
<evidence type="ECO:0000256" key="3">
    <source>
        <dbReference type="ARBA" id="ARBA00022519"/>
    </source>
</evidence>
<evidence type="ECO:0000256" key="6">
    <source>
        <dbReference type="ARBA" id="ARBA00023315"/>
    </source>
</evidence>
<keyword evidence="4" id="KW-0808">Transferase</keyword>
<reference evidence="9" key="1">
    <citation type="journal article" date="2019" name="Int. J. Syst. Evol. Microbiol.">
        <title>The Global Catalogue of Microorganisms (GCM) 10K type strain sequencing project: providing services to taxonomists for standard genome sequencing and annotation.</title>
        <authorList>
            <consortium name="The Broad Institute Genomics Platform"/>
            <consortium name="The Broad Institute Genome Sequencing Center for Infectious Disease"/>
            <person name="Wu L."/>
            <person name="Ma J."/>
        </authorList>
    </citation>
    <scope>NUCLEOTIDE SEQUENCE [LARGE SCALE GENOMIC DNA]</scope>
    <source>
        <strain evidence="9">KCTC 52438</strain>
    </source>
</reference>
<keyword evidence="3" id="KW-0997">Cell inner membrane</keyword>
<protein>
    <submittedName>
        <fullName evidence="8">Lysophospholipid acyltransferase family protein</fullName>
    </submittedName>
</protein>
<name>A0ABV7HB28_9GAMM</name>
<evidence type="ECO:0000256" key="2">
    <source>
        <dbReference type="ARBA" id="ARBA00022475"/>
    </source>
</evidence>
<dbReference type="EMBL" id="JBHRSZ010000004">
    <property type="protein sequence ID" value="MFC3151128.1"/>
    <property type="molecule type" value="Genomic_DNA"/>
</dbReference>
<feature type="transmembrane region" description="Helical" evidence="7">
    <location>
        <begin position="124"/>
        <end position="144"/>
    </location>
</feature>
<dbReference type="Pfam" id="PF03279">
    <property type="entry name" value="Lip_A_acyltrans"/>
    <property type="match status" value="1"/>
</dbReference>
<evidence type="ECO:0000256" key="5">
    <source>
        <dbReference type="ARBA" id="ARBA00023136"/>
    </source>
</evidence>
<organism evidence="8 9">
    <name type="scientific">Litoribrevibacter euphylliae</name>
    <dbReference type="NCBI Taxonomy" id="1834034"/>
    <lineage>
        <taxon>Bacteria</taxon>
        <taxon>Pseudomonadati</taxon>
        <taxon>Pseudomonadota</taxon>
        <taxon>Gammaproteobacteria</taxon>
        <taxon>Oceanospirillales</taxon>
        <taxon>Oceanospirillaceae</taxon>
        <taxon>Litoribrevibacter</taxon>
    </lineage>
</organism>
<evidence type="ECO:0000313" key="8">
    <source>
        <dbReference type="EMBL" id="MFC3151128.1"/>
    </source>
</evidence>
<keyword evidence="7" id="KW-1133">Transmembrane helix</keyword>
<evidence type="ECO:0000256" key="4">
    <source>
        <dbReference type="ARBA" id="ARBA00022679"/>
    </source>
</evidence>
<dbReference type="InterPro" id="IPR004960">
    <property type="entry name" value="LipA_acyltrans"/>
</dbReference>
<dbReference type="CDD" id="cd07984">
    <property type="entry name" value="LPLAT_LABLAT-like"/>
    <property type="match status" value="1"/>
</dbReference>
<keyword evidence="6 8" id="KW-0012">Acyltransferase</keyword>
<keyword evidence="2" id="KW-1003">Cell membrane</keyword>
<dbReference type="PANTHER" id="PTHR30606">
    <property type="entry name" value="LIPID A BIOSYNTHESIS LAUROYL ACYLTRANSFERASE"/>
    <property type="match status" value="1"/>
</dbReference>
<keyword evidence="7" id="KW-0812">Transmembrane</keyword>
<dbReference type="PANTHER" id="PTHR30606:SF9">
    <property type="entry name" value="LIPID A BIOSYNTHESIS LAUROYLTRANSFERASE"/>
    <property type="match status" value="1"/>
</dbReference>
<dbReference type="PIRSF" id="PIRSF026649">
    <property type="entry name" value="MsbB"/>
    <property type="match status" value="1"/>
</dbReference>
<keyword evidence="9" id="KW-1185">Reference proteome</keyword>
<keyword evidence="5 7" id="KW-0472">Membrane</keyword>
<dbReference type="RefSeq" id="WP_386719316.1">
    <property type="nucleotide sequence ID" value="NZ_JBHRSZ010000004.1"/>
</dbReference>